<evidence type="ECO:0000313" key="3">
    <source>
        <dbReference type="EMBL" id="GLT17793.1"/>
    </source>
</evidence>
<feature type="transmembrane region" description="Helical" evidence="1">
    <location>
        <begin position="138"/>
        <end position="162"/>
    </location>
</feature>
<feature type="transmembrane region" description="Helical" evidence="1">
    <location>
        <begin position="60"/>
        <end position="80"/>
    </location>
</feature>
<dbReference type="Proteomes" id="UP001157138">
    <property type="component" value="Unassembled WGS sequence"/>
</dbReference>
<evidence type="ECO:0000313" key="4">
    <source>
        <dbReference type="Proteomes" id="UP001157138"/>
    </source>
</evidence>
<dbReference type="Pfam" id="PF07331">
    <property type="entry name" value="TctB"/>
    <property type="match status" value="1"/>
</dbReference>
<comment type="caution">
    <text evidence="3">The sequence shown here is derived from an EMBL/GenBank/DDBJ whole genome shotgun (WGS) entry which is preliminary data.</text>
</comment>
<proteinExistence type="predicted"/>
<feature type="domain" description="DUF1468" evidence="2">
    <location>
        <begin position="26"/>
        <end position="162"/>
    </location>
</feature>
<gene>
    <name evidence="3" type="ORF">GCM10007938_15710</name>
</gene>
<keyword evidence="4" id="KW-1185">Reference proteome</keyword>
<accession>A0ABQ6EX69</accession>
<feature type="transmembrane region" description="Helical" evidence="1">
    <location>
        <begin position="113"/>
        <end position="131"/>
    </location>
</feature>
<sequence>MSCLPASNTTAKQHQSNKNLLNRDCISAFIFLVICIGYGYQTSQIPMVPSDEYEPFTARTLPSLLTMVGIVLSSLLLVTAKPTLHNETEGRLNFKLLLGFLILLILYGLGLTYLGFVLSTGIFLMAGFYLLGERRKHVLFGASFPFAVAFYFFLTQGLNIYLESGTLFSMWS</sequence>
<feature type="transmembrane region" description="Helical" evidence="1">
    <location>
        <begin position="92"/>
        <end position="107"/>
    </location>
</feature>
<keyword evidence="1" id="KW-1133">Transmembrane helix</keyword>
<dbReference type="EMBL" id="BSPW01000026">
    <property type="protein sequence ID" value="GLT17793.1"/>
    <property type="molecule type" value="Genomic_DNA"/>
</dbReference>
<name>A0ABQ6EX69_9VIBR</name>
<dbReference type="RefSeq" id="WP_284191695.1">
    <property type="nucleotide sequence ID" value="NZ_BSPW01000026.1"/>
</dbReference>
<feature type="transmembrane region" description="Helical" evidence="1">
    <location>
        <begin position="20"/>
        <end position="40"/>
    </location>
</feature>
<keyword evidence="1" id="KW-0812">Transmembrane</keyword>
<dbReference type="InterPro" id="IPR009936">
    <property type="entry name" value="DUF1468"/>
</dbReference>
<reference evidence="4" key="1">
    <citation type="journal article" date="2019" name="Int. J. Syst. Evol. Microbiol.">
        <title>The Global Catalogue of Microorganisms (GCM) 10K type strain sequencing project: providing services to taxonomists for standard genome sequencing and annotation.</title>
        <authorList>
            <consortium name="The Broad Institute Genomics Platform"/>
            <consortium name="The Broad Institute Genome Sequencing Center for Infectious Disease"/>
            <person name="Wu L."/>
            <person name="Ma J."/>
        </authorList>
    </citation>
    <scope>NUCLEOTIDE SEQUENCE [LARGE SCALE GENOMIC DNA]</scope>
    <source>
        <strain evidence="4">NBRC 108723</strain>
    </source>
</reference>
<organism evidence="3 4">
    <name type="scientific">Vibrio zhanjiangensis</name>
    <dbReference type="NCBI Taxonomy" id="1046128"/>
    <lineage>
        <taxon>Bacteria</taxon>
        <taxon>Pseudomonadati</taxon>
        <taxon>Pseudomonadota</taxon>
        <taxon>Gammaproteobacteria</taxon>
        <taxon>Vibrionales</taxon>
        <taxon>Vibrionaceae</taxon>
        <taxon>Vibrio</taxon>
    </lineage>
</organism>
<protein>
    <submittedName>
        <fullName evidence="3">Tricarboxylic transport TctB</fullName>
    </submittedName>
</protein>
<evidence type="ECO:0000256" key="1">
    <source>
        <dbReference type="SAM" id="Phobius"/>
    </source>
</evidence>
<evidence type="ECO:0000259" key="2">
    <source>
        <dbReference type="Pfam" id="PF07331"/>
    </source>
</evidence>
<keyword evidence="1" id="KW-0472">Membrane</keyword>